<dbReference type="KEGG" id="aagg:ETAA8_16460"/>
<dbReference type="Pfam" id="PF07624">
    <property type="entry name" value="PSD2"/>
    <property type="match status" value="1"/>
</dbReference>
<dbReference type="SUPFAM" id="SSF46626">
    <property type="entry name" value="Cytochrome c"/>
    <property type="match status" value="1"/>
</dbReference>
<dbReference type="InterPro" id="IPR011478">
    <property type="entry name" value="DUF1585"/>
</dbReference>
<dbReference type="OrthoDB" id="188778at2"/>
<dbReference type="InterPro" id="IPR009056">
    <property type="entry name" value="Cyt_c-like_dom"/>
</dbReference>
<dbReference type="Proteomes" id="UP000315017">
    <property type="component" value="Chromosome"/>
</dbReference>
<feature type="signal peptide" evidence="4">
    <location>
        <begin position="1"/>
        <end position="18"/>
    </location>
</feature>
<keyword evidence="1" id="KW-0349">Heme</keyword>
<proteinExistence type="predicted"/>
<evidence type="ECO:0000256" key="3">
    <source>
        <dbReference type="ARBA" id="ARBA00023004"/>
    </source>
</evidence>
<evidence type="ECO:0000256" key="1">
    <source>
        <dbReference type="ARBA" id="ARBA00022617"/>
    </source>
</evidence>
<reference evidence="10 11" key="1">
    <citation type="submission" date="2019-02" db="EMBL/GenBank/DDBJ databases">
        <title>Deep-cultivation of Planctomycetes and their phenomic and genomic characterization uncovers novel biology.</title>
        <authorList>
            <person name="Wiegand S."/>
            <person name="Jogler M."/>
            <person name="Boedeker C."/>
            <person name="Pinto D."/>
            <person name="Vollmers J."/>
            <person name="Rivas-Marin E."/>
            <person name="Kohn T."/>
            <person name="Peeters S.H."/>
            <person name="Heuer A."/>
            <person name="Rast P."/>
            <person name="Oberbeckmann S."/>
            <person name="Bunk B."/>
            <person name="Jeske O."/>
            <person name="Meyerdierks A."/>
            <person name="Storesund J.E."/>
            <person name="Kallscheuer N."/>
            <person name="Luecker S."/>
            <person name="Lage O.M."/>
            <person name="Pohl T."/>
            <person name="Merkel B.J."/>
            <person name="Hornburger P."/>
            <person name="Mueller R.-W."/>
            <person name="Bruemmer F."/>
            <person name="Labrenz M."/>
            <person name="Spormann A.M."/>
            <person name="Op den Camp H."/>
            <person name="Overmann J."/>
            <person name="Amann R."/>
            <person name="Jetten M.S.M."/>
            <person name="Mascher T."/>
            <person name="Medema M.H."/>
            <person name="Devos D.P."/>
            <person name="Kaster A.-K."/>
            <person name="Ovreas L."/>
            <person name="Rohde M."/>
            <person name="Galperin M.Y."/>
            <person name="Jogler C."/>
        </authorList>
    </citation>
    <scope>NUCLEOTIDE SEQUENCE [LARGE SCALE GENOMIC DNA]</scope>
    <source>
        <strain evidence="10 11">ETA_A8</strain>
    </source>
</reference>
<dbReference type="InterPro" id="IPR013039">
    <property type="entry name" value="DUF1588"/>
</dbReference>
<dbReference type="Pfam" id="PF13442">
    <property type="entry name" value="Cytochrome_CBB3"/>
    <property type="match status" value="1"/>
</dbReference>
<accession>A0A517Y8M0</accession>
<dbReference type="InterPro" id="IPR013036">
    <property type="entry name" value="DUF1587"/>
</dbReference>
<dbReference type="Pfam" id="PF07626">
    <property type="entry name" value="PSD3"/>
    <property type="match status" value="1"/>
</dbReference>
<evidence type="ECO:0000259" key="5">
    <source>
        <dbReference type="Pfam" id="PF07624"/>
    </source>
</evidence>
<feature type="domain" description="Cytochrome c" evidence="9">
    <location>
        <begin position="21"/>
        <end position="93"/>
    </location>
</feature>
<evidence type="ECO:0000256" key="4">
    <source>
        <dbReference type="SAM" id="SignalP"/>
    </source>
</evidence>
<dbReference type="RefSeq" id="WP_145087264.1">
    <property type="nucleotide sequence ID" value="NZ_CP036274.1"/>
</dbReference>
<keyword evidence="3" id="KW-0408">Iron</keyword>
<evidence type="ECO:0000313" key="10">
    <source>
        <dbReference type="EMBL" id="QDU26566.1"/>
    </source>
</evidence>
<gene>
    <name evidence="10" type="ORF">ETAA8_16460</name>
</gene>
<dbReference type="GO" id="GO:0020037">
    <property type="term" value="F:heme binding"/>
    <property type="evidence" value="ECO:0007669"/>
    <property type="project" value="InterPro"/>
</dbReference>
<dbReference type="Pfam" id="PF07627">
    <property type="entry name" value="PSCyt3"/>
    <property type="match status" value="1"/>
</dbReference>
<sequence length="822" mass="93045" precursor="true">MLRGFVLILLVAPSALLADDLDTVRPLLAKYCQRCHGAEEQQAQVRFDRLAGFDSSTEHLWTSVHEVLIGGEMPPKGETQPTAEDRQRIQSWIIDQAARHKAVMAGSQRRLNRRELSTALQDLVGLPIDFAAGLPEDAKVDGFDTGATALQDAADSVNQWLEVTRRAVDSIRFLEPARDRRISVDFREHEFTDYFKFVETSFKDSGIFTRSKGLFCKKGVGLYLPTQWTGDSGNSFLAFPAPADKRAALKMTMRVFARRPMAGLPLPMLWVKVGGSYIDYRPIGEEPQTLVYAVRMEDCLIEGSALKVMLQSFVEVPYAVEGFENDDRTKPEDNLPGGIGVYRPAFDRKVLRTPDVQPVPSIVIESIEVDYDHRAVWPLSSREETKDDEASARRLIALWLEHAWRRPASVDEQAKFFALYRQLRGKEVSFDEALRAAFQSVLMGGPFRYLASPADANSVVAQHAIASRLSFMLVGSPPDRELRELAAAGKLRDPKVLDAQVDRLLADPRSDAFFRPFVTQWLNLNQPVTLTMSSLKKQDFRFGRHLKESMKEESIQYVARLFDDNRHARELITSDWTMMNDILAVHYGYPAIDGGKLRKVMLHPREDDPRGGGVLGHAGIQSMLCWMGDNWMIYRGSWALTHILDDPPPAPPLEVPELLPFDKANQGKSFRELLVQHQADSKCSVCHKKMDPLGFAFQNFDLSGRWRNVEHERYHRAELDGKIEWRGEGKARPVDTAGHLPRGEKFASFQECKELLARNYLEDIVRGLLKKLTLYGTGRPADVLDLVTIRAIVREQADKEYPMRNLLKALVRSRVFLESASR</sequence>
<keyword evidence="2" id="KW-0479">Metal-binding</keyword>
<dbReference type="Gene3D" id="1.10.760.10">
    <property type="entry name" value="Cytochrome c-like domain"/>
    <property type="match status" value="1"/>
</dbReference>
<dbReference type="AlphaFoldDB" id="A0A517Y8M0"/>
<name>A0A517Y8M0_9BACT</name>
<dbReference type="EMBL" id="CP036274">
    <property type="protein sequence ID" value="QDU26566.1"/>
    <property type="molecule type" value="Genomic_DNA"/>
</dbReference>
<dbReference type="GO" id="GO:0009055">
    <property type="term" value="F:electron transfer activity"/>
    <property type="evidence" value="ECO:0007669"/>
    <property type="project" value="InterPro"/>
</dbReference>
<evidence type="ECO:0008006" key="12">
    <source>
        <dbReference type="Google" id="ProtNLM"/>
    </source>
</evidence>
<keyword evidence="4" id="KW-0732">Signal</keyword>
<feature type="chain" id="PRO_5022202906" description="DUF1592 domain-containing protein" evidence="4">
    <location>
        <begin position="19"/>
        <end position="822"/>
    </location>
</feature>
<evidence type="ECO:0000259" key="8">
    <source>
        <dbReference type="Pfam" id="PF07631"/>
    </source>
</evidence>
<feature type="domain" description="DUF1585" evidence="5">
    <location>
        <begin position="743"/>
        <end position="816"/>
    </location>
</feature>
<evidence type="ECO:0000259" key="9">
    <source>
        <dbReference type="Pfam" id="PF13442"/>
    </source>
</evidence>
<dbReference type="InterPro" id="IPR013042">
    <property type="entry name" value="DUF1592"/>
</dbReference>
<feature type="domain" description="DUF1587" evidence="6">
    <location>
        <begin position="109"/>
        <end position="170"/>
    </location>
</feature>
<keyword evidence="11" id="KW-1185">Reference proteome</keyword>
<dbReference type="GO" id="GO:0046872">
    <property type="term" value="F:metal ion binding"/>
    <property type="evidence" value="ECO:0007669"/>
    <property type="project" value="UniProtKB-KW"/>
</dbReference>
<dbReference type="InterPro" id="IPR036909">
    <property type="entry name" value="Cyt_c-like_dom_sf"/>
</dbReference>
<evidence type="ECO:0000256" key="2">
    <source>
        <dbReference type="ARBA" id="ARBA00022723"/>
    </source>
</evidence>
<dbReference type="Pfam" id="PF07631">
    <property type="entry name" value="PSD4"/>
    <property type="match status" value="1"/>
</dbReference>
<evidence type="ECO:0000313" key="11">
    <source>
        <dbReference type="Proteomes" id="UP000315017"/>
    </source>
</evidence>
<feature type="domain" description="DUF1588" evidence="7">
    <location>
        <begin position="612"/>
        <end position="709"/>
    </location>
</feature>
<organism evidence="10 11">
    <name type="scientific">Anatilimnocola aggregata</name>
    <dbReference type="NCBI Taxonomy" id="2528021"/>
    <lineage>
        <taxon>Bacteria</taxon>
        <taxon>Pseudomonadati</taxon>
        <taxon>Planctomycetota</taxon>
        <taxon>Planctomycetia</taxon>
        <taxon>Pirellulales</taxon>
        <taxon>Pirellulaceae</taxon>
        <taxon>Anatilimnocola</taxon>
    </lineage>
</organism>
<feature type="domain" description="DUF1592" evidence="8">
    <location>
        <begin position="462"/>
        <end position="588"/>
    </location>
</feature>
<evidence type="ECO:0000259" key="7">
    <source>
        <dbReference type="Pfam" id="PF07627"/>
    </source>
</evidence>
<evidence type="ECO:0000259" key="6">
    <source>
        <dbReference type="Pfam" id="PF07626"/>
    </source>
</evidence>
<protein>
    <recommendedName>
        <fullName evidence="12">DUF1592 domain-containing protein</fullName>
    </recommendedName>
</protein>